<evidence type="ECO:0000256" key="9">
    <source>
        <dbReference type="ARBA" id="ARBA00022801"/>
    </source>
</evidence>
<keyword evidence="9" id="KW-0378">Hydrolase</keyword>
<dbReference type="EMBL" id="KZ308490">
    <property type="protein sequence ID" value="KAG8230480.1"/>
    <property type="molecule type" value="Genomic_DNA"/>
</dbReference>
<dbReference type="InterPro" id="IPR006588">
    <property type="entry name" value="Peptide_N_glycanase_PAW_dom"/>
</dbReference>
<dbReference type="Pfam" id="PF01841">
    <property type="entry name" value="Transglut_core"/>
    <property type="match status" value="1"/>
</dbReference>
<dbReference type="InterPro" id="IPR018997">
    <property type="entry name" value="PUB_domain"/>
</dbReference>
<dbReference type="PROSITE" id="PS51398">
    <property type="entry name" value="PAW"/>
    <property type="match status" value="1"/>
</dbReference>
<dbReference type="InterPro" id="IPR038680">
    <property type="entry name" value="PAW_sf"/>
</dbReference>
<dbReference type="PANTHER" id="PTHR12143:SF19">
    <property type="entry name" value="PEPTIDE-N(4)-(N-ACETYL-BETA-GLUCOSAMINYL)ASPARAGINE AMIDASE"/>
    <property type="match status" value="1"/>
</dbReference>
<organism evidence="15 16">
    <name type="scientific">Ladona fulva</name>
    <name type="common">Scarce chaser dragonfly</name>
    <name type="synonym">Libellula fulva</name>
    <dbReference type="NCBI Taxonomy" id="123851"/>
    <lineage>
        <taxon>Eukaryota</taxon>
        <taxon>Metazoa</taxon>
        <taxon>Ecdysozoa</taxon>
        <taxon>Arthropoda</taxon>
        <taxon>Hexapoda</taxon>
        <taxon>Insecta</taxon>
        <taxon>Pterygota</taxon>
        <taxon>Palaeoptera</taxon>
        <taxon>Odonata</taxon>
        <taxon>Epiprocta</taxon>
        <taxon>Anisoptera</taxon>
        <taxon>Libelluloidea</taxon>
        <taxon>Libellulidae</taxon>
        <taxon>Ladona</taxon>
    </lineage>
</organism>
<dbReference type="SUPFAM" id="SSF143503">
    <property type="entry name" value="PUG domain-like"/>
    <property type="match status" value="1"/>
</dbReference>
<reference evidence="15" key="2">
    <citation type="submission" date="2017-10" db="EMBL/GenBank/DDBJ databases">
        <title>Ladona fulva Genome sequencing and assembly.</title>
        <authorList>
            <person name="Murali S."/>
            <person name="Richards S."/>
            <person name="Bandaranaike D."/>
            <person name="Bellair M."/>
            <person name="Blankenburg K."/>
            <person name="Chao H."/>
            <person name="Dinh H."/>
            <person name="Doddapaneni H."/>
            <person name="Dugan-Rocha S."/>
            <person name="Elkadiri S."/>
            <person name="Gnanaolivu R."/>
            <person name="Hernandez B."/>
            <person name="Skinner E."/>
            <person name="Javaid M."/>
            <person name="Lee S."/>
            <person name="Li M."/>
            <person name="Ming W."/>
            <person name="Munidasa M."/>
            <person name="Muniz J."/>
            <person name="Nguyen L."/>
            <person name="Hughes D."/>
            <person name="Osuji N."/>
            <person name="Pu L.-L."/>
            <person name="Puazo M."/>
            <person name="Qu C."/>
            <person name="Quiroz J."/>
            <person name="Raj R."/>
            <person name="Weissenberger G."/>
            <person name="Xin Y."/>
            <person name="Zou X."/>
            <person name="Han Y."/>
            <person name="Worley K."/>
            <person name="Muzny D."/>
            <person name="Gibbs R."/>
        </authorList>
    </citation>
    <scope>NUCLEOTIDE SEQUENCE</scope>
    <source>
        <strain evidence="15">Sampled in the wild</strain>
    </source>
</reference>
<dbReference type="Gene3D" id="3.10.620.30">
    <property type="match status" value="1"/>
</dbReference>
<dbReference type="SMART" id="SM00460">
    <property type="entry name" value="TGc"/>
    <property type="match status" value="1"/>
</dbReference>
<dbReference type="InterPro" id="IPR050883">
    <property type="entry name" value="PNGase"/>
</dbReference>
<evidence type="ECO:0000256" key="7">
    <source>
        <dbReference type="ARBA" id="ARBA00022490"/>
    </source>
</evidence>
<evidence type="ECO:0000256" key="3">
    <source>
        <dbReference type="ARBA" id="ARBA00004496"/>
    </source>
</evidence>
<dbReference type="PANTHER" id="PTHR12143">
    <property type="entry name" value="PEPTIDE N-GLYCANASE PNGASE -RELATED"/>
    <property type="match status" value="1"/>
</dbReference>
<protein>
    <recommendedName>
        <fullName evidence="6">Peptide-N(4)-(N-acetyl-beta-glucosaminyl)asparagine amidase</fullName>
        <ecNumber evidence="5">3.5.1.52</ecNumber>
    </recommendedName>
    <alternativeName>
        <fullName evidence="12">Peptide:N-glycanase</fullName>
    </alternativeName>
</protein>
<evidence type="ECO:0000313" key="15">
    <source>
        <dbReference type="EMBL" id="KAG8230480.1"/>
    </source>
</evidence>
<dbReference type="SMART" id="SM00613">
    <property type="entry name" value="PAW"/>
    <property type="match status" value="1"/>
</dbReference>
<dbReference type="InterPro" id="IPR002931">
    <property type="entry name" value="Transglutaminase-like"/>
</dbReference>
<dbReference type="GO" id="GO:0005829">
    <property type="term" value="C:cytosol"/>
    <property type="evidence" value="ECO:0007669"/>
    <property type="project" value="TreeGrafter"/>
</dbReference>
<evidence type="ECO:0000256" key="2">
    <source>
        <dbReference type="ARBA" id="ARBA00001947"/>
    </source>
</evidence>
<dbReference type="InterPro" id="IPR036339">
    <property type="entry name" value="PUB-like_dom_sf"/>
</dbReference>
<dbReference type="Pfam" id="PF09409">
    <property type="entry name" value="PUB"/>
    <property type="match status" value="1"/>
</dbReference>
<dbReference type="GO" id="GO:0000224">
    <property type="term" value="F:peptide-N4-(N-acetyl-beta-glucosaminyl)asparagine amidase activity"/>
    <property type="evidence" value="ECO:0007669"/>
    <property type="project" value="UniProtKB-EC"/>
</dbReference>
<dbReference type="InterPro" id="IPR038765">
    <property type="entry name" value="Papain-like_cys_pep_sf"/>
</dbReference>
<evidence type="ECO:0000259" key="14">
    <source>
        <dbReference type="PROSITE" id="PS51398"/>
    </source>
</evidence>
<keyword evidence="8" id="KW-0479">Metal-binding</keyword>
<reference evidence="15" key="1">
    <citation type="submission" date="2013-04" db="EMBL/GenBank/DDBJ databases">
        <authorList>
            <person name="Qu J."/>
            <person name="Murali S.C."/>
            <person name="Bandaranaike D."/>
            <person name="Bellair M."/>
            <person name="Blankenburg K."/>
            <person name="Chao H."/>
            <person name="Dinh H."/>
            <person name="Doddapaneni H."/>
            <person name="Downs B."/>
            <person name="Dugan-Rocha S."/>
            <person name="Elkadiri S."/>
            <person name="Gnanaolivu R.D."/>
            <person name="Hernandez B."/>
            <person name="Javaid M."/>
            <person name="Jayaseelan J.C."/>
            <person name="Lee S."/>
            <person name="Li M."/>
            <person name="Ming W."/>
            <person name="Munidasa M."/>
            <person name="Muniz J."/>
            <person name="Nguyen L."/>
            <person name="Ongeri F."/>
            <person name="Osuji N."/>
            <person name="Pu L.-L."/>
            <person name="Puazo M."/>
            <person name="Qu C."/>
            <person name="Quiroz J."/>
            <person name="Raj R."/>
            <person name="Weissenberger G."/>
            <person name="Xin Y."/>
            <person name="Zou X."/>
            <person name="Han Y."/>
            <person name="Richards S."/>
            <person name="Worley K."/>
            <person name="Muzny D."/>
            <person name="Gibbs R."/>
        </authorList>
    </citation>
    <scope>NUCLEOTIDE SEQUENCE</scope>
    <source>
        <strain evidence="15">Sampled in the wild</strain>
    </source>
</reference>
<comment type="similarity">
    <text evidence="4 13">Belongs to the transglutaminase-like superfamily. PNGase family.</text>
</comment>
<proteinExistence type="inferred from homology"/>
<evidence type="ECO:0000256" key="12">
    <source>
        <dbReference type="ARBA" id="ARBA00032901"/>
    </source>
</evidence>
<dbReference type="EC" id="3.5.1.52" evidence="5"/>
<dbReference type="FunFam" id="2.60.120.1020:FF:000001">
    <property type="entry name" value="Peptide-N(4)-(N-acetyl-beta-glucosaminyl)asparagine amidase"/>
    <property type="match status" value="1"/>
</dbReference>
<accession>A0A8K0NZU0</accession>
<evidence type="ECO:0000256" key="1">
    <source>
        <dbReference type="ARBA" id="ARBA00001650"/>
    </source>
</evidence>
<dbReference type="SMART" id="SM00580">
    <property type="entry name" value="PUG"/>
    <property type="match status" value="1"/>
</dbReference>
<dbReference type="Proteomes" id="UP000792457">
    <property type="component" value="Unassembled WGS sequence"/>
</dbReference>
<comment type="cofactor">
    <cofactor evidence="2">
        <name>Zn(2+)</name>
        <dbReference type="ChEBI" id="CHEBI:29105"/>
    </cofactor>
</comment>
<dbReference type="GO" id="GO:0046872">
    <property type="term" value="F:metal ion binding"/>
    <property type="evidence" value="ECO:0007669"/>
    <property type="project" value="UniProtKB-KW"/>
</dbReference>
<evidence type="ECO:0000256" key="5">
    <source>
        <dbReference type="ARBA" id="ARBA00012158"/>
    </source>
</evidence>
<keyword evidence="10" id="KW-0862">Zinc</keyword>
<evidence type="ECO:0000313" key="16">
    <source>
        <dbReference type="Proteomes" id="UP000792457"/>
    </source>
</evidence>
<comment type="function">
    <text evidence="11">Specifically deglycosylates the denatured form of N-linked glycoproteins in the cytoplasm and assists their proteasome-mediated degradation. Cleaves the beta-aspartyl-glucosamine (GlcNAc) of the glycan and the amide side chain of Asn, converting Asn to Asp. Prefers proteins containing high-mannose over those bearing complex type oligosaccharides. Can recognize misfolded proteins in the endoplasmic reticulum that are exported to the cytosol to be destroyed and deglycosylate them, while it has no activity toward native proteins. Deglycosylation is a prerequisite for subsequent proteasome-mediated degradation of some, but not all, misfolded glycoproteins.</text>
</comment>
<dbReference type="InterPro" id="IPR008979">
    <property type="entry name" value="Galactose-bd-like_sf"/>
</dbReference>
<dbReference type="Pfam" id="PF04721">
    <property type="entry name" value="PAW"/>
    <property type="match status" value="1"/>
</dbReference>
<dbReference type="GO" id="GO:0005634">
    <property type="term" value="C:nucleus"/>
    <property type="evidence" value="ECO:0007669"/>
    <property type="project" value="TreeGrafter"/>
</dbReference>
<keyword evidence="7" id="KW-0963">Cytoplasm</keyword>
<comment type="caution">
    <text evidence="15">The sequence shown here is derived from an EMBL/GenBank/DDBJ whole genome shotgun (WGS) entry which is preliminary data.</text>
</comment>
<dbReference type="Gene3D" id="2.20.25.10">
    <property type="match status" value="1"/>
</dbReference>
<dbReference type="AlphaFoldDB" id="A0A8K0NZU0"/>
<keyword evidence="16" id="KW-1185">Reference proteome</keyword>
<evidence type="ECO:0000256" key="10">
    <source>
        <dbReference type="ARBA" id="ARBA00022833"/>
    </source>
</evidence>
<dbReference type="GO" id="GO:0006516">
    <property type="term" value="P:glycoprotein catabolic process"/>
    <property type="evidence" value="ECO:0007669"/>
    <property type="project" value="InterPro"/>
</dbReference>
<dbReference type="Gene3D" id="2.60.120.1020">
    <property type="entry name" value="Peptide N glycanase, PAW domain"/>
    <property type="match status" value="1"/>
</dbReference>
<name>A0A8K0NZU0_LADFU</name>
<sequence length="630" mass="72117">MQVGCYIVTVDIFPKMSQNWLIKLEENPSTSYLSITSVIINILDNIVKQPLNENYRRIRLSDDHVANTLLTGIGAMECLFELGFVEGDDCLVLPVDTDLVKLKGLRNEIAQRRNWYLQKNTDNDISSQGSTKVRLNRQVLFYYCESVLQYEDPDIQKMARECIPVESLEIAAERKMRDIQLHLKLEQSKEEVYIQELLLMELVSWFKNSFFSWINPKCAQCCGPVNMLKTVVTDSHRTELYACEGCNGFTTPFHRYNDVRKLLETRTGRCGEWASCFTLMCRTLGYDARLVLDVTDHLWTEVYLLSSNPRWVHVDPCEGVIDAPLMYECGWKKKLSFILSFSVEGVQDVTWRYTLLSPKDLRNRRKLSELSEEELLAAILAFRQKRYNGFSVAKQKYLIRRSVVELADFLWVPGKPQSQIKEDEKKGRASGSLAWRLARGEMGCNMELFKPHIWQLTENERDAKILTVKYSCALDKYVKLVGGNATEIEGWKNGLFEVNSVFRKKEDDWKMVYLARTEDAEQGSIKLKFDVSSSGLVVKSVSVHCQSAVFESGNVVCMLCGADICTKIPTGENTYVFKTTDLGGAQVFTLEAKLKGGNGETAWQHAQLFRQSLTDDAYFPLEIQIELKNV</sequence>
<evidence type="ECO:0000256" key="8">
    <source>
        <dbReference type="ARBA" id="ARBA00022723"/>
    </source>
</evidence>
<comment type="catalytic activity">
    <reaction evidence="1">
        <text>Hydrolysis of an N(4)-(acetyl-beta-D-glucosaminyl)asparagine residue in which the glucosamine residue may be further glycosylated, to yield a (substituted) N-acetyl-beta-D-glucosaminylamine and a peptide containing an aspartate residue.</text>
        <dbReference type="EC" id="3.5.1.52"/>
    </reaction>
</comment>
<comment type="subcellular location">
    <subcellularLocation>
        <location evidence="3">Cytoplasm</location>
    </subcellularLocation>
</comment>
<evidence type="ECO:0000256" key="4">
    <source>
        <dbReference type="ARBA" id="ARBA00009390"/>
    </source>
</evidence>
<feature type="domain" description="PAW" evidence="14">
    <location>
        <begin position="424"/>
        <end position="630"/>
    </location>
</feature>
<dbReference type="OrthoDB" id="409136at2759"/>
<evidence type="ECO:0000256" key="6">
    <source>
        <dbReference type="ARBA" id="ARBA00018546"/>
    </source>
</evidence>
<dbReference type="SUPFAM" id="SSF49785">
    <property type="entry name" value="Galactose-binding domain-like"/>
    <property type="match status" value="1"/>
</dbReference>
<gene>
    <name evidence="15" type="ORF">J437_LFUL013521</name>
</gene>
<dbReference type="Gene3D" id="1.20.58.2190">
    <property type="match status" value="1"/>
</dbReference>
<dbReference type="SUPFAM" id="SSF54001">
    <property type="entry name" value="Cysteine proteinases"/>
    <property type="match status" value="1"/>
</dbReference>
<evidence type="ECO:0000256" key="13">
    <source>
        <dbReference type="PROSITE-ProRule" id="PRU00731"/>
    </source>
</evidence>
<evidence type="ECO:0000256" key="11">
    <source>
        <dbReference type="ARBA" id="ARBA00024870"/>
    </source>
</evidence>